<dbReference type="EMBL" id="JEMT01029616">
    <property type="protein sequence ID" value="EXX51749.1"/>
    <property type="molecule type" value="Genomic_DNA"/>
</dbReference>
<sequence length="118" mass="13168">MQTSVGQSANISTPLTPPDRIYMELANMAVKKYKKTTPLVIVDIIINWRLGEDSNSDLDSVDEELRVVKAEASTKTPLKQDNIAPEEVVVSWSYKGLSCDQKDRVRVIPSAQPRNPKV</sequence>
<reference evidence="1 2" key="1">
    <citation type="submission" date="2014-02" db="EMBL/GenBank/DDBJ databases">
        <title>Single nucleus genome sequencing reveals high similarity among nuclei of an endomycorrhizal fungus.</title>
        <authorList>
            <person name="Lin K."/>
            <person name="Geurts R."/>
            <person name="Zhang Z."/>
            <person name="Limpens E."/>
            <person name="Saunders D.G."/>
            <person name="Mu D."/>
            <person name="Pang E."/>
            <person name="Cao H."/>
            <person name="Cha H."/>
            <person name="Lin T."/>
            <person name="Zhou Q."/>
            <person name="Shang Y."/>
            <person name="Li Y."/>
            <person name="Ivanov S."/>
            <person name="Sharma T."/>
            <person name="Velzen R.V."/>
            <person name="Ruijter N.D."/>
            <person name="Aanen D.K."/>
            <person name="Win J."/>
            <person name="Kamoun S."/>
            <person name="Bisseling T."/>
            <person name="Huang S."/>
        </authorList>
    </citation>
    <scope>NUCLEOTIDE SEQUENCE [LARGE SCALE GENOMIC DNA]</scope>
    <source>
        <strain evidence="2">DAOM197198w</strain>
    </source>
</reference>
<accession>A0A015JA59</accession>
<keyword evidence="2" id="KW-1185">Reference proteome</keyword>
<evidence type="ECO:0000313" key="2">
    <source>
        <dbReference type="Proteomes" id="UP000022910"/>
    </source>
</evidence>
<evidence type="ECO:0000313" key="1">
    <source>
        <dbReference type="EMBL" id="EXX51749.1"/>
    </source>
</evidence>
<dbReference type="AlphaFoldDB" id="A0A015JA59"/>
<protein>
    <submittedName>
        <fullName evidence="1">Uncharacterized protein</fullName>
    </submittedName>
</protein>
<comment type="caution">
    <text evidence="1">The sequence shown here is derived from an EMBL/GenBank/DDBJ whole genome shotgun (WGS) entry which is preliminary data.</text>
</comment>
<gene>
    <name evidence="1" type="ORF">RirG_259020</name>
</gene>
<dbReference type="Proteomes" id="UP000022910">
    <property type="component" value="Unassembled WGS sequence"/>
</dbReference>
<organism evidence="1 2">
    <name type="scientific">Rhizophagus irregularis (strain DAOM 197198w)</name>
    <name type="common">Glomus intraradices</name>
    <dbReference type="NCBI Taxonomy" id="1432141"/>
    <lineage>
        <taxon>Eukaryota</taxon>
        <taxon>Fungi</taxon>
        <taxon>Fungi incertae sedis</taxon>
        <taxon>Mucoromycota</taxon>
        <taxon>Glomeromycotina</taxon>
        <taxon>Glomeromycetes</taxon>
        <taxon>Glomerales</taxon>
        <taxon>Glomeraceae</taxon>
        <taxon>Rhizophagus</taxon>
    </lineage>
</organism>
<dbReference type="OrthoDB" id="10376881at2759"/>
<name>A0A015JA59_RHIIW</name>
<dbReference type="HOGENOM" id="CLU_2074440_0_0_1"/>
<proteinExistence type="predicted"/>